<dbReference type="EMBL" id="CAESAO010000055">
    <property type="protein sequence ID" value="CAB4343053.1"/>
    <property type="molecule type" value="Genomic_DNA"/>
</dbReference>
<reference evidence="1" key="1">
    <citation type="submission" date="2020-05" db="EMBL/GenBank/DDBJ databases">
        <authorList>
            <person name="Chiriac C."/>
            <person name="Salcher M."/>
            <person name="Ghai R."/>
            <person name="Kavagutti S V."/>
        </authorList>
    </citation>
    <scope>NUCLEOTIDE SEQUENCE</scope>
</reference>
<name>A0A6J5ZUG6_9ZZZZ</name>
<gene>
    <name evidence="1" type="ORF">UFOPK3522_00787</name>
</gene>
<organism evidence="1">
    <name type="scientific">freshwater metagenome</name>
    <dbReference type="NCBI Taxonomy" id="449393"/>
    <lineage>
        <taxon>unclassified sequences</taxon>
        <taxon>metagenomes</taxon>
        <taxon>ecological metagenomes</taxon>
    </lineage>
</organism>
<sequence length="335" mass="36326">MGLNTDVVGRVVTRLIAGDENARELVEGVLAVWLDVPLGALADEHRLRVVAMERPAPTGEVAFRRDHQVDQRPALDQALGERLADVSNLIEILANDRFGDRIFVVLERFAAGEIGVDRLGRRDAGFDRVVETLQCCRVDHAAGVADDDCAGHRKLRHRPVAAGRQRLGAPGDPLATVEDLLDHWVRLEGLQQVMGGSCGVGVIKIDDETDRNKIVTGLLVLHRVDPRATDLVVLGRDLQRPASNSVDHAIERLGDLPNLFHAELPNLRLATFAKIKLADCRAGEAAPASLGEDRYLRGYVGAWLKVAERFAFLASSLVAGANAAHGAVLYEQLAG</sequence>
<evidence type="ECO:0000313" key="1">
    <source>
        <dbReference type="EMBL" id="CAB4343053.1"/>
    </source>
</evidence>
<dbReference type="AlphaFoldDB" id="A0A6J5ZUG6"/>
<accession>A0A6J5ZUG6</accession>
<proteinExistence type="predicted"/>
<protein>
    <submittedName>
        <fullName evidence="1">Unannotated protein</fullName>
    </submittedName>
</protein>